<name>A0A286G304_9PROT</name>
<reference evidence="1 2" key="1">
    <citation type="submission" date="2017-09" db="EMBL/GenBank/DDBJ databases">
        <authorList>
            <person name="Ehlers B."/>
            <person name="Leendertz F.H."/>
        </authorList>
    </citation>
    <scope>NUCLEOTIDE SEQUENCE [LARGE SCALE GENOMIC DNA]</scope>
    <source>
        <strain evidence="1 2">USBA 140</strain>
    </source>
</reference>
<sequence length="459" mass="49914">MDRIRSYLLAQDVETLASLLLEQAERDDALLYRLQRLTAVAAGDVDSVRDSLRSRLTEATEVVGFMHRGEAGAWAEDVDAVLDAVADLVSAGAPAVARDLAVYALERLDAVFQDETLAYEECSYLPSRARDIHLEACKAAPPDPVALAAFLFEGATGRDDLLFFRAADLYGEVLGEAGLAEHRRLAEDALASLPPPEGGPGTFDGFTAARLQLVQMLDAVAARDGDIDRRIALLSIDLPTPDCYLHLCKVCLEHGREAEALRYAEEGLRVLARRGYDHRLAQFAADRHTAAGDDAAAVAVLWKAFERQPSLSLFRHLRRIGGEAARDRAIAALRQAVTKPSKAQADWLAPVGLLIDVLMAEEMFAEAWQVARAHGTDDMRILRLAAASEACCPAEAAAAYVARIETLVPQGGNDNYAEATRLLGRLAGLRSAAAHAAHVSDLRQRFKAKRNFMKLIREA</sequence>
<dbReference type="AlphaFoldDB" id="A0A286G304"/>
<proteinExistence type="predicted"/>
<accession>A0A286G304</accession>
<organism evidence="1 2">
    <name type="scientific">Caenispirillum bisanense</name>
    <dbReference type="NCBI Taxonomy" id="414052"/>
    <lineage>
        <taxon>Bacteria</taxon>
        <taxon>Pseudomonadati</taxon>
        <taxon>Pseudomonadota</taxon>
        <taxon>Alphaproteobacteria</taxon>
        <taxon>Rhodospirillales</taxon>
        <taxon>Novispirillaceae</taxon>
        <taxon>Caenispirillum</taxon>
    </lineage>
</organism>
<dbReference type="RefSeq" id="WP_097277251.1">
    <property type="nucleotide sequence ID" value="NZ_OCNJ01000001.1"/>
</dbReference>
<evidence type="ECO:0000313" key="2">
    <source>
        <dbReference type="Proteomes" id="UP000219621"/>
    </source>
</evidence>
<dbReference type="EMBL" id="OCNJ01000001">
    <property type="protein sequence ID" value="SOD89858.1"/>
    <property type="molecule type" value="Genomic_DNA"/>
</dbReference>
<dbReference type="OrthoDB" id="7187515at2"/>
<keyword evidence="2" id="KW-1185">Reference proteome</keyword>
<dbReference type="InterPro" id="IPR049245">
    <property type="entry name" value="DUF6880"/>
</dbReference>
<evidence type="ECO:0000313" key="1">
    <source>
        <dbReference type="EMBL" id="SOD89858.1"/>
    </source>
</evidence>
<gene>
    <name evidence="1" type="ORF">SAMN05421508_101359</name>
</gene>
<dbReference type="Pfam" id="PF21810">
    <property type="entry name" value="DUF6880"/>
    <property type="match status" value="1"/>
</dbReference>
<protein>
    <submittedName>
        <fullName evidence="1">Uncharacterized protein</fullName>
    </submittedName>
</protein>
<dbReference type="Proteomes" id="UP000219621">
    <property type="component" value="Unassembled WGS sequence"/>
</dbReference>